<organism evidence="2 3">
    <name type="scientific">Thalassiosira oceanica</name>
    <name type="common">Marine diatom</name>
    <dbReference type="NCBI Taxonomy" id="159749"/>
    <lineage>
        <taxon>Eukaryota</taxon>
        <taxon>Sar</taxon>
        <taxon>Stramenopiles</taxon>
        <taxon>Ochrophyta</taxon>
        <taxon>Bacillariophyta</taxon>
        <taxon>Coscinodiscophyceae</taxon>
        <taxon>Thalassiosirophycidae</taxon>
        <taxon>Thalassiosirales</taxon>
        <taxon>Thalassiosiraceae</taxon>
        <taxon>Thalassiosira</taxon>
    </lineage>
</organism>
<keyword evidence="3" id="KW-1185">Reference proteome</keyword>
<proteinExistence type="predicted"/>
<name>K0TPW6_THAOC</name>
<feature type="non-terminal residue" evidence="2">
    <location>
        <position position="1"/>
    </location>
</feature>
<dbReference type="OrthoDB" id="200229at2759"/>
<feature type="compositionally biased region" description="Basic and acidic residues" evidence="1">
    <location>
        <begin position="124"/>
        <end position="139"/>
    </location>
</feature>
<feature type="region of interest" description="Disordered" evidence="1">
    <location>
        <begin position="123"/>
        <end position="143"/>
    </location>
</feature>
<evidence type="ECO:0000313" key="2">
    <source>
        <dbReference type="EMBL" id="EJK75012.1"/>
    </source>
</evidence>
<evidence type="ECO:0000313" key="3">
    <source>
        <dbReference type="Proteomes" id="UP000266841"/>
    </source>
</evidence>
<sequence length="261" mass="28385">DLGCSRTRERQIKLWTEAAELGSIVALCHLGTVYYGGDTVQEDKAKGVEFLKMAAMQGDVLSRRKLGAIEACNGSGLHAVRHFLISAKMGDKDSLDLIRKVFMAGGATKAQYAEALKGYQDAVEETKSPQRDEAKDYSKNRFQPRGGRGFAGCGVCPVVRVRRGGIGLSRLESRNVGIDQRLPCHAIFPGIDRLDIPAILACMSLSLACTMLLGKHIEIVSPQQLKHYIEGDLLTTLFPCTRAMYMGVTFPSASHGANLVL</sequence>
<evidence type="ECO:0000256" key="1">
    <source>
        <dbReference type="SAM" id="MobiDB-lite"/>
    </source>
</evidence>
<comment type="caution">
    <text evidence="2">The sequence shown here is derived from an EMBL/GenBank/DDBJ whole genome shotgun (WGS) entry which is preliminary data.</text>
</comment>
<accession>K0TPW6</accession>
<dbReference type="Gene3D" id="1.25.40.10">
    <property type="entry name" value="Tetratricopeptide repeat domain"/>
    <property type="match status" value="1"/>
</dbReference>
<dbReference type="SUPFAM" id="SSF81901">
    <property type="entry name" value="HCP-like"/>
    <property type="match status" value="1"/>
</dbReference>
<dbReference type="SMART" id="SM00671">
    <property type="entry name" value="SEL1"/>
    <property type="match status" value="1"/>
</dbReference>
<reference evidence="2 3" key="1">
    <citation type="journal article" date="2012" name="Genome Biol.">
        <title>Genome and low-iron response of an oceanic diatom adapted to chronic iron limitation.</title>
        <authorList>
            <person name="Lommer M."/>
            <person name="Specht M."/>
            <person name="Roy A.S."/>
            <person name="Kraemer L."/>
            <person name="Andreson R."/>
            <person name="Gutowska M.A."/>
            <person name="Wolf J."/>
            <person name="Bergner S.V."/>
            <person name="Schilhabel M.B."/>
            <person name="Klostermeier U.C."/>
            <person name="Beiko R.G."/>
            <person name="Rosenstiel P."/>
            <person name="Hippler M."/>
            <person name="Laroche J."/>
        </authorList>
    </citation>
    <scope>NUCLEOTIDE SEQUENCE [LARGE SCALE GENOMIC DNA]</scope>
    <source>
        <strain evidence="2 3">CCMP1005</strain>
    </source>
</reference>
<dbReference type="EMBL" id="AGNL01003195">
    <property type="protein sequence ID" value="EJK75012.1"/>
    <property type="molecule type" value="Genomic_DNA"/>
</dbReference>
<dbReference type="InterPro" id="IPR011990">
    <property type="entry name" value="TPR-like_helical_dom_sf"/>
</dbReference>
<gene>
    <name evidence="2" type="ORF">THAOC_03277</name>
</gene>
<dbReference type="Proteomes" id="UP000266841">
    <property type="component" value="Unassembled WGS sequence"/>
</dbReference>
<dbReference type="AlphaFoldDB" id="K0TPW6"/>
<protein>
    <submittedName>
        <fullName evidence="2">Uncharacterized protein</fullName>
    </submittedName>
</protein>
<dbReference type="InterPro" id="IPR006597">
    <property type="entry name" value="Sel1-like"/>
</dbReference>